<dbReference type="InterPro" id="IPR000515">
    <property type="entry name" value="MetI-like"/>
</dbReference>
<dbReference type="Pfam" id="PF00528">
    <property type="entry name" value="BPD_transp_1"/>
    <property type="match status" value="1"/>
</dbReference>
<dbReference type="EMBL" id="JNVM01000017">
    <property type="protein sequence ID" value="KEQ24088.1"/>
    <property type="molecule type" value="Genomic_DNA"/>
</dbReference>
<comment type="subcellular location">
    <subcellularLocation>
        <location evidence="1 7">Cell membrane</location>
        <topology evidence="1 7">Multi-pass membrane protein</topology>
    </subcellularLocation>
</comment>
<keyword evidence="2 7" id="KW-0813">Transport</keyword>
<dbReference type="PANTHER" id="PTHR43744:SF9">
    <property type="entry name" value="POLYGALACTURONAN_RHAMNOGALACTURONAN TRANSPORT SYSTEM PERMEASE PROTEIN YTCP"/>
    <property type="match status" value="1"/>
</dbReference>
<evidence type="ECO:0000259" key="8">
    <source>
        <dbReference type="PROSITE" id="PS50928"/>
    </source>
</evidence>
<dbReference type="AlphaFoldDB" id="A0A081P065"/>
<dbReference type="OrthoDB" id="2550733at2"/>
<name>A0A081P065_9BACL</name>
<comment type="caution">
    <text evidence="9">The sequence shown here is derived from an EMBL/GenBank/DDBJ whole genome shotgun (WGS) entry which is preliminary data.</text>
</comment>
<dbReference type="SUPFAM" id="SSF161098">
    <property type="entry name" value="MetI-like"/>
    <property type="match status" value="1"/>
</dbReference>
<organism evidence="9 10">
    <name type="scientific">Paenibacillus tyrfis</name>
    <dbReference type="NCBI Taxonomy" id="1501230"/>
    <lineage>
        <taxon>Bacteria</taxon>
        <taxon>Bacillati</taxon>
        <taxon>Bacillota</taxon>
        <taxon>Bacilli</taxon>
        <taxon>Bacillales</taxon>
        <taxon>Paenibacillaceae</taxon>
        <taxon>Paenibacillus</taxon>
    </lineage>
</organism>
<dbReference type="Gene3D" id="1.10.3720.10">
    <property type="entry name" value="MetI-like"/>
    <property type="match status" value="1"/>
</dbReference>
<dbReference type="PROSITE" id="PS50928">
    <property type="entry name" value="ABC_TM1"/>
    <property type="match status" value="1"/>
</dbReference>
<comment type="similarity">
    <text evidence="7">Belongs to the binding-protein-dependent transport system permease family.</text>
</comment>
<evidence type="ECO:0000256" key="5">
    <source>
        <dbReference type="ARBA" id="ARBA00022989"/>
    </source>
</evidence>
<dbReference type="GO" id="GO:0055085">
    <property type="term" value="P:transmembrane transport"/>
    <property type="evidence" value="ECO:0007669"/>
    <property type="project" value="InterPro"/>
</dbReference>
<evidence type="ECO:0000313" key="10">
    <source>
        <dbReference type="Proteomes" id="UP000028123"/>
    </source>
</evidence>
<feature type="transmembrane region" description="Helical" evidence="7">
    <location>
        <begin position="139"/>
        <end position="159"/>
    </location>
</feature>
<evidence type="ECO:0000256" key="2">
    <source>
        <dbReference type="ARBA" id="ARBA00022448"/>
    </source>
</evidence>
<dbReference type="PANTHER" id="PTHR43744">
    <property type="entry name" value="ABC TRANSPORTER PERMEASE PROTEIN MG189-RELATED-RELATED"/>
    <property type="match status" value="1"/>
</dbReference>
<keyword evidence="3" id="KW-1003">Cell membrane</keyword>
<feature type="transmembrane region" description="Helical" evidence="7">
    <location>
        <begin position="180"/>
        <end position="202"/>
    </location>
</feature>
<feature type="transmembrane region" description="Helical" evidence="7">
    <location>
        <begin position="107"/>
        <end position="127"/>
    </location>
</feature>
<evidence type="ECO:0000256" key="7">
    <source>
        <dbReference type="RuleBase" id="RU363032"/>
    </source>
</evidence>
<dbReference type="CDD" id="cd06261">
    <property type="entry name" value="TM_PBP2"/>
    <property type="match status" value="1"/>
</dbReference>
<dbReference type="RefSeq" id="WP_036686246.1">
    <property type="nucleotide sequence ID" value="NZ_FYEP01000002.1"/>
</dbReference>
<keyword evidence="5 7" id="KW-1133">Transmembrane helix</keyword>
<feature type="transmembrane region" description="Helical" evidence="7">
    <location>
        <begin position="252"/>
        <end position="273"/>
    </location>
</feature>
<keyword evidence="6 7" id="KW-0472">Membrane</keyword>
<feature type="transmembrane region" description="Helical" evidence="7">
    <location>
        <begin position="12"/>
        <end position="32"/>
    </location>
</feature>
<evidence type="ECO:0000256" key="6">
    <source>
        <dbReference type="ARBA" id="ARBA00023136"/>
    </source>
</evidence>
<dbReference type="InterPro" id="IPR035906">
    <property type="entry name" value="MetI-like_sf"/>
</dbReference>
<evidence type="ECO:0000256" key="1">
    <source>
        <dbReference type="ARBA" id="ARBA00004651"/>
    </source>
</evidence>
<sequence length="288" mass="31923">MKSQKGRLFEAVNGVLLGLLALLMIFPFWNVLVTSLSSPHLVFEGQLLLWPKGWSTIAYETVFKNQQFIQTFKNTIFVTVIGTALSMLLTTTLAYPLSKKSVHGSTVMLFIAFFTMLFSGGIIPSYLLVKELHMLNTLWALIVPSALSVFNLMIMVSFFRSVPAELEESAKMDGCNDIGVLARIIVPISLPVIATLTLFYAVSKWNIFFQAVMYNSAVEKMTLQVLLRQILVQMTNEAVDAAMSGDTPRIGVSVKMAMIVIATVPILLIYPFLQKYFAKGTMIGSIKG</sequence>
<accession>A0A081P065</accession>
<dbReference type="Proteomes" id="UP000028123">
    <property type="component" value="Unassembled WGS sequence"/>
</dbReference>
<evidence type="ECO:0000256" key="3">
    <source>
        <dbReference type="ARBA" id="ARBA00022475"/>
    </source>
</evidence>
<keyword evidence="10" id="KW-1185">Reference proteome</keyword>
<dbReference type="GO" id="GO:0005886">
    <property type="term" value="C:plasma membrane"/>
    <property type="evidence" value="ECO:0007669"/>
    <property type="project" value="UniProtKB-SubCell"/>
</dbReference>
<gene>
    <name evidence="9" type="ORF">ET33_10270</name>
</gene>
<keyword evidence="4 7" id="KW-0812">Transmembrane</keyword>
<protein>
    <submittedName>
        <fullName evidence="9">ABC transporter permease</fullName>
    </submittedName>
</protein>
<evidence type="ECO:0000313" key="9">
    <source>
        <dbReference type="EMBL" id="KEQ24088.1"/>
    </source>
</evidence>
<reference evidence="9 10" key="1">
    <citation type="submission" date="2014-06" db="EMBL/GenBank/DDBJ databases">
        <title>Draft genome sequence of Paenibacillus sp. MSt1.</title>
        <authorList>
            <person name="Aw Y.K."/>
            <person name="Ong K.S."/>
            <person name="Gan H.M."/>
            <person name="Lee S.M."/>
        </authorList>
    </citation>
    <scope>NUCLEOTIDE SEQUENCE [LARGE SCALE GENOMIC DNA]</scope>
    <source>
        <strain evidence="9 10">MSt1</strain>
    </source>
</reference>
<evidence type="ECO:0000256" key="4">
    <source>
        <dbReference type="ARBA" id="ARBA00022692"/>
    </source>
</evidence>
<proteinExistence type="inferred from homology"/>
<dbReference type="eggNOG" id="COG0395">
    <property type="taxonomic scope" value="Bacteria"/>
</dbReference>
<feature type="transmembrane region" description="Helical" evidence="7">
    <location>
        <begin position="76"/>
        <end position="95"/>
    </location>
</feature>
<feature type="domain" description="ABC transmembrane type-1" evidence="8">
    <location>
        <begin position="72"/>
        <end position="271"/>
    </location>
</feature>